<dbReference type="Pfam" id="PF01425">
    <property type="entry name" value="Amidase"/>
    <property type="match status" value="1"/>
</dbReference>
<protein>
    <submittedName>
        <fullName evidence="2">Unannotated protein</fullName>
    </submittedName>
</protein>
<dbReference type="AlphaFoldDB" id="A0A6J6VAQ5"/>
<evidence type="ECO:0000313" key="2">
    <source>
        <dbReference type="EMBL" id="CAB4768864.1"/>
    </source>
</evidence>
<reference evidence="2" key="1">
    <citation type="submission" date="2020-05" db="EMBL/GenBank/DDBJ databases">
        <authorList>
            <person name="Chiriac C."/>
            <person name="Salcher M."/>
            <person name="Ghai R."/>
            <person name="Kavagutti S V."/>
        </authorList>
    </citation>
    <scope>NUCLEOTIDE SEQUENCE</scope>
</reference>
<dbReference type="PANTHER" id="PTHR11895">
    <property type="entry name" value="TRANSAMIDASE"/>
    <property type="match status" value="1"/>
</dbReference>
<name>A0A6J6VAQ5_9ZZZZ</name>
<dbReference type="GO" id="GO:0003824">
    <property type="term" value="F:catalytic activity"/>
    <property type="evidence" value="ECO:0007669"/>
    <property type="project" value="InterPro"/>
</dbReference>
<dbReference type="InterPro" id="IPR023631">
    <property type="entry name" value="Amidase_dom"/>
</dbReference>
<dbReference type="EMBL" id="CAEZYQ010000042">
    <property type="protein sequence ID" value="CAB4768864.1"/>
    <property type="molecule type" value="Genomic_DNA"/>
</dbReference>
<dbReference type="Gene3D" id="3.90.1300.10">
    <property type="entry name" value="Amidase signature (AS) domain"/>
    <property type="match status" value="1"/>
</dbReference>
<dbReference type="SUPFAM" id="SSF75304">
    <property type="entry name" value="Amidase signature (AS) enzymes"/>
    <property type="match status" value="1"/>
</dbReference>
<evidence type="ECO:0000259" key="1">
    <source>
        <dbReference type="Pfam" id="PF01425"/>
    </source>
</evidence>
<proteinExistence type="predicted"/>
<sequence length="490" mass="52084">MARSARTSTTGSADPCRTLACGGMPRVHAFTDDALGTHDAVGLVEALHRGEVSAPEVVEAAVARTEAVDPALGAVAWRAYDRARAEARALRGGYFAGVPGFVKDNVDVEGLPTLQGTDAYVGRPAPRDGDFARMYHATGLVTLGKTRLSEYGFNAAVEHPRLGPVRNPWAPERTAGASSAGAAALVAAGAVPIAHANDGGGSIRIPAAVNGLVGLKPTRGRLAQDAMLRGQPVRIVSDGVVTRSVRDTAAFLRESEKVYRPLRLRPVGDITRPGRQRLRVAVFTSGAGRTAGPDAVEATWRTARVLEDLGHHVEEVAAPVPDTFPDDFLLYWSVLAGALVAGGRRNHGRTFDKARLDPLTLGLARHARRNAHRVPGAITRLRRTTAISAQFHQRWDVTLCPTLATATPPIGHLSPEPGFDKVMERLLEWVVFTPWHNASGDPAVSLPLATTPDGLPFGMMLGAGSGREALLLELAYELEQAVPFPSLAPR</sequence>
<dbReference type="InterPro" id="IPR036928">
    <property type="entry name" value="AS_sf"/>
</dbReference>
<accession>A0A6J6VAQ5</accession>
<dbReference type="PANTHER" id="PTHR11895:SF7">
    <property type="entry name" value="GLUTAMYL-TRNA(GLN) AMIDOTRANSFERASE SUBUNIT A, MITOCHONDRIAL"/>
    <property type="match status" value="1"/>
</dbReference>
<organism evidence="2">
    <name type="scientific">freshwater metagenome</name>
    <dbReference type="NCBI Taxonomy" id="449393"/>
    <lineage>
        <taxon>unclassified sequences</taxon>
        <taxon>metagenomes</taxon>
        <taxon>ecological metagenomes</taxon>
    </lineage>
</organism>
<feature type="domain" description="Amidase" evidence="1">
    <location>
        <begin position="56"/>
        <end position="472"/>
    </location>
</feature>
<dbReference type="NCBIfam" id="NF005899">
    <property type="entry name" value="PRK07869.1"/>
    <property type="match status" value="1"/>
</dbReference>
<dbReference type="InterPro" id="IPR000120">
    <property type="entry name" value="Amidase"/>
</dbReference>
<gene>
    <name evidence="2" type="ORF">UFOPK2761_03267</name>
</gene>